<dbReference type="Proteomes" id="UP000464178">
    <property type="component" value="Chromosome"/>
</dbReference>
<protein>
    <submittedName>
        <fullName evidence="1">Uncharacterized protein</fullName>
    </submittedName>
</protein>
<dbReference type="AlphaFoldDB" id="A0A6P2D1P0"/>
<accession>A0A6P2D1P0</accession>
<name>A0A6P2D1P0_9BACT</name>
<dbReference type="EMBL" id="LR593886">
    <property type="protein sequence ID" value="VTR95033.1"/>
    <property type="molecule type" value="Genomic_DNA"/>
</dbReference>
<organism evidence="1 2">
    <name type="scientific">Gemmata massiliana</name>
    <dbReference type="NCBI Taxonomy" id="1210884"/>
    <lineage>
        <taxon>Bacteria</taxon>
        <taxon>Pseudomonadati</taxon>
        <taxon>Planctomycetota</taxon>
        <taxon>Planctomycetia</taxon>
        <taxon>Gemmatales</taxon>
        <taxon>Gemmataceae</taxon>
        <taxon>Gemmata</taxon>
    </lineage>
</organism>
<evidence type="ECO:0000313" key="2">
    <source>
        <dbReference type="Proteomes" id="UP000464178"/>
    </source>
</evidence>
<dbReference type="RefSeq" id="WP_162669502.1">
    <property type="nucleotide sequence ID" value="NZ_LR593886.1"/>
</dbReference>
<reference evidence="1 2" key="1">
    <citation type="submission" date="2019-05" db="EMBL/GenBank/DDBJ databases">
        <authorList>
            <consortium name="Science for Life Laboratories"/>
        </authorList>
    </citation>
    <scope>NUCLEOTIDE SEQUENCE [LARGE SCALE GENOMIC DNA]</scope>
    <source>
        <strain evidence="1">Soil9</strain>
    </source>
</reference>
<evidence type="ECO:0000313" key="1">
    <source>
        <dbReference type="EMBL" id="VTR95033.1"/>
    </source>
</evidence>
<gene>
    <name evidence="1" type="ORF">SOIL9_26810</name>
</gene>
<sequence>MRSILLVPAIVCIAAMGCDSSLPPQTDSTKGREVMKRVLDTWKQGGTVEELKSGSPSVTARDPDWSSGSKLTSYEIADEDSRAGVDLVLTVKLSLTRADGRTQEKKVNYTVGIGSSTVVVRNE</sequence>
<dbReference type="PROSITE" id="PS51257">
    <property type="entry name" value="PROKAR_LIPOPROTEIN"/>
    <property type="match status" value="1"/>
</dbReference>
<proteinExistence type="predicted"/>
<keyword evidence="2" id="KW-1185">Reference proteome</keyword>
<dbReference type="KEGG" id="gms:SOIL9_26810"/>